<keyword evidence="1" id="KW-0812">Transmembrane</keyword>
<keyword evidence="1" id="KW-0472">Membrane</keyword>
<dbReference type="RefSeq" id="WP_121200612.1">
    <property type="nucleotide sequence ID" value="NZ_RBKU01000001.1"/>
</dbReference>
<gene>
    <name evidence="2" type="ORF">BDD43_5015</name>
</gene>
<dbReference type="Pfam" id="PF07949">
    <property type="entry name" value="YbbR"/>
    <property type="match status" value="1"/>
</dbReference>
<dbReference type="Gene3D" id="2.170.120.30">
    <property type="match status" value="1"/>
</dbReference>
<dbReference type="AlphaFoldDB" id="A0A495J7P3"/>
<evidence type="ECO:0000256" key="1">
    <source>
        <dbReference type="SAM" id="Phobius"/>
    </source>
</evidence>
<keyword evidence="1" id="KW-1133">Transmembrane helix</keyword>
<reference evidence="2 3" key="1">
    <citation type="submission" date="2018-10" db="EMBL/GenBank/DDBJ databases">
        <title>Genomic Encyclopedia of Archaeal and Bacterial Type Strains, Phase II (KMG-II): from individual species to whole genera.</title>
        <authorList>
            <person name="Goeker M."/>
        </authorList>
    </citation>
    <scope>NUCLEOTIDE SEQUENCE [LARGE SCALE GENOMIC DNA]</scope>
    <source>
        <strain evidence="2 3">DSM 18602</strain>
    </source>
</reference>
<organism evidence="2 3">
    <name type="scientific">Mucilaginibacter gracilis</name>
    <dbReference type="NCBI Taxonomy" id="423350"/>
    <lineage>
        <taxon>Bacteria</taxon>
        <taxon>Pseudomonadati</taxon>
        <taxon>Bacteroidota</taxon>
        <taxon>Sphingobacteriia</taxon>
        <taxon>Sphingobacteriales</taxon>
        <taxon>Sphingobacteriaceae</taxon>
        <taxon>Mucilaginibacter</taxon>
    </lineage>
</organism>
<proteinExistence type="predicted"/>
<comment type="caution">
    <text evidence="2">The sequence shown here is derived from an EMBL/GenBank/DDBJ whole genome shotgun (WGS) entry which is preliminary data.</text>
</comment>
<protein>
    <submittedName>
        <fullName evidence="2">YbbR-like protein</fullName>
    </submittedName>
</protein>
<dbReference type="Gene3D" id="2.170.120.40">
    <property type="entry name" value="YbbR-like domain"/>
    <property type="match status" value="1"/>
</dbReference>
<keyword evidence="3" id="KW-1185">Reference proteome</keyword>
<dbReference type="OrthoDB" id="1115707at2"/>
<feature type="transmembrane region" description="Helical" evidence="1">
    <location>
        <begin position="14"/>
        <end position="33"/>
    </location>
</feature>
<dbReference type="InterPro" id="IPR012505">
    <property type="entry name" value="YbbR"/>
</dbReference>
<dbReference type="Proteomes" id="UP000268007">
    <property type="component" value="Unassembled WGS sequence"/>
</dbReference>
<dbReference type="PANTHER" id="PTHR37804">
    <property type="entry name" value="CDAA REGULATORY PROTEIN CDAR"/>
    <property type="match status" value="1"/>
</dbReference>
<dbReference type="PANTHER" id="PTHR37804:SF1">
    <property type="entry name" value="CDAA REGULATORY PROTEIN CDAR"/>
    <property type="match status" value="1"/>
</dbReference>
<dbReference type="InterPro" id="IPR053154">
    <property type="entry name" value="c-di-AMP_regulator"/>
</dbReference>
<accession>A0A495J7P3</accession>
<sequence length="315" mass="36318">MAIIKLSKNERRRVSVFFTCLFLAFGAWVLTMLSNRYTYQSKMAVTFVNPPLRRSFRSLQADTVDARVQGSGWDMMFSRMNMQDNHIAVNLKTLDNHNYILLSSQLKAINEKRAANQQILSFDPDTLYFDFSSRAVKRVPVVLQYNVVFKRQFIISDDILLNPNYVTISGPAKTLANINYWKTDSLKLTGVEDPVDQVVRLQPVAESNMSIFPKSVRVHIPVSEFTEKTVEVPVKLINNKNYYNVKIIPQKVKITFTVALNKYAQTDEHAFEAIADLDFWESKGYKQLPVKVTLFPPYCKLVRIEPQNVDFIVKE</sequence>
<dbReference type="EMBL" id="RBKU01000001">
    <property type="protein sequence ID" value="RKR84763.1"/>
    <property type="molecule type" value="Genomic_DNA"/>
</dbReference>
<name>A0A495J7P3_9SPHI</name>
<evidence type="ECO:0000313" key="3">
    <source>
        <dbReference type="Proteomes" id="UP000268007"/>
    </source>
</evidence>
<evidence type="ECO:0000313" key="2">
    <source>
        <dbReference type="EMBL" id="RKR84763.1"/>
    </source>
</evidence>